<reference evidence="2 3" key="1">
    <citation type="submission" date="2018-05" db="EMBL/GenBank/DDBJ databases">
        <title>Genomic Encyclopedia of Type Strains, Phase IV (KMG-IV): sequencing the most valuable type-strain genomes for metagenomic binning, comparative biology and taxonomic classification.</title>
        <authorList>
            <person name="Goeker M."/>
        </authorList>
    </citation>
    <scope>NUCLEOTIDE SEQUENCE [LARGE SCALE GENOMIC DNA]</scope>
    <source>
        <strain evidence="2 3">DSM 100333</strain>
    </source>
</reference>
<proteinExistence type="predicted"/>
<dbReference type="InterPro" id="IPR025246">
    <property type="entry name" value="IS30-like_HTH"/>
</dbReference>
<dbReference type="AlphaFoldDB" id="A0A2U0UFU9"/>
<dbReference type="EMBL" id="QENY01000006">
    <property type="protein sequence ID" value="PVX56461.1"/>
    <property type="molecule type" value="Genomic_DNA"/>
</dbReference>
<dbReference type="Gene3D" id="1.10.10.60">
    <property type="entry name" value="Homeodomain-like"/>
    <property type="match status" value="1"/>
</dbReference>
<evidence type="ECO:0000259" key="1">
    <source>
        <dbReference type="Pfam" id="PF13936"/>
    </source>
</evidence>
<dbReference type="Pfam" id="PF13936">
    <property type="entry name" value="HTH_38"/>
    <property type="match status" value="1"/>
</dbReference>
<evidence type="ECO:0000313" key="3">
    <source>
        <dbReference type="Proteomes" id="UP000245870"/>
    </source>
</evidence>
<keyword evidence="3" id="KW-1185">Reference proteome</keyword>
<name>A0A2U0UFU9_9BACT</name>
<feature type="domain" description="Transposase IS30-like HTH" evidence="1">
    <location>
        <begin position="2"/>
        <end position="44"/>
    </location>
</feature>
<evidence type="ECO:0000313" key="2">
    <source>
        <dbReference type="EMBL" id="PVX56461.1"/>
    </source>
</evidence>
<protein>
    <submittedName>
        <fullName evidence="2">Helix-turn-helix protein</fullName>
    </submittedName>
</protein>
<organism evidence="2 3">
    <name type="scientific">Hallella colorans</name>
    <dbReference type="NCBI Taxonomy" id="1703337"/>
    <lineage>
        <taxon>Bacteria</taxon>
        <taxon>Pseudomonadati</taxon>
        <taxon>Bacteroidota</taxon>
        <taxon>Bacteroidia</taxon>
        <taxon>Bacteroidales</taxon>
        <taxon>Prevotellaceae</taxon>
        <taxon>Hallella</taxon>
    </lineage>
</organism>
<comment type="caution">
    <text evidence="2">The sequence shown here is derived from an EMBL/GenBank/DDBJ whole genome shotgun (WGS) entry which is preliminary data.</text>
</comment>
<dbReference type="Proteomes" id="UP000245870">
    <property type="component" value="Unassembled WGS sequence"/>
</dbReference>
<gene>
    <name evidence="2" type="ORF">C7379_10631</name>
</gene>
<accession>A0A2U0UFU9</accession>
<sequence>MYHQLTSEQRSQIFALLQKKTARKEIARIVGTSEATISRELKKNSTPSGNYIWTKAHDMAMQQ</sequence>